<evidence type="ECO:0000256" key="8">
    <source>
        <dbReference type="ARBA" id="ARBA00023163"/>
    </source>
</evidence>
<dbReference type="InterPro" id="IPR050274">
    <property type="entry name" value="Nuclear_hormone_rcpt_NR2"/>
</dbReference>
<dbReference type="GO" id="GO:0008270">
    <property type="term" value="F:zinc ion binding"/>
    <property type="evidence" value="ECO:0007669"/>
    <property type="project" value="UniProtKB-KW"/>
</dbReference>
<evidence type="ECO:0000256" key="11">
    <source>
        <dbReference type="RuleBase" id="RU004334"/>
    </source>
</evidence>
<evidence type="ECO:0000313" key="17">
    <source>
        <dbReference type="Proteomes" id="UP001328107"/>
    </source>
</evidence>
<comment type="caution">
    <text evidence="16">The sequence shown here is derived from an EMBL/GenBank/DDBJ whole genome shotgun (WGS) entry which is preliminary data.</text>
</comment>
<keyword evidence="3 11" id="KW-0479">Metal-binding</keyword>
<evidence type="ECO:0000256" key="6">
    <source>
        <dbReference type="ARBA" id="ARBA00023015"/>
    </source>
</evidence>
<dbReference type="AlphaFoldDB" id="A0AAN4Z650"/>
<proteinExistence type="inferred from homology"/>
<dbReference type="Pfam" id="PF00104">
    <property type="entry name" value="Hormone_recep"/>
    <property type="match status" value="1"/>
</dbReference>
<keyword evidence="10 11" id="KW-0539">Nucleus</keyword>
<reference evidence="17" key="1">
    <citation type="submission" date="2022-10" db="EMBL/GenBank/DDBJ databases">
        <title>Genome assembly of Pristionchus species.</title>
        <authorList>
            <person name="Yoshida K."/>
            <person name="Sommer R.J."/>
        </authorList>
    </citation>
    <scope>NUCLEOTIDE SEQUENCE [LARGE SCALE GENOMIC DNA]</scope>
    <source>
        <strain evidence="17">RS5460</strain>
    </source>
</reference>
<dbReference type="PRINTS" id="PR00047">
    <property type="entry name" value="STROIDFINGER"/>
</dbReference>
<evidence type="ECO:0008006" key="18">
    <source>
        <dbReference type="Google" id="ProtNLM"/>
    </source>
</evidence>
<dbReference type="GO" id="GO:0000978">
    <property type="term" value="F:RNA polymerase II cis-regulatory region sequence-specific DNA binding"/>
    <property type="evidence" value="ECO:0007669"/>
    <property type="project" value="InterPro"/>
</dbReference>
<evidence type="ECO:0000256" key="3">
    <source>
        <dbReference type="ARBA" id="ARBA00022723"/>
    </source>
</evidence>
<evidence type="ECO:0000256" key="10">
    <source>
        <dbReference type="ARBA" id="ARBA00023242"/>
    </source>
</evidence>
<keyword evidence="4 11" id="KW-0863">Zinc-finger</keyword>
<feature type="compositionally biased region" description="Low complexity" evidence="12">
    <location>
        <begin position="69"/>
        <end position="98"/>
    </location>
</feature>
<name>A0AAN4Z650_9BILA</name>
<dbReference type="FunFam" id="3.30.50.10:FF:000030">
    <property type="entry name" value="Nuclear Hormone Receptor family"/>
    <property type="match status" value="1"/>
</dbReference>
<evidence type="ECO:0000256" key="7">
    <source>
        <dbReference type="ARBA" id="ARBA00023125"/>
    </source>
</evidence>
<accession>A0AAN4Z650</accession>
<feature type="region of interest" description="Disordered" evidence="12">
    <location>
        <begin position="27"/>
        <end position="47"/>
    </location>
</feature>
<dbReference type="PROSITE" id="PS51030">
    <property type="entry name" value="NUCLEAR_REC_DBD_2"/>
    <property type="match status" value="1"/>
</dbReference>
<keyword evidence="6 11" id="KW-0805">Transcription regulation</keyword>
<dbReference type="InterPro" id="IPR001723">
    <property type="entry name" value="Nuclear_hrmn_rcpt"/>
</dbReference>
<feature type="domain" description="Nuclear receptor" evidence="14">
    <location>
        <begin position="163"/>
        <end position="238"/>
    </location>
</feature>
<dbReference type="InterPro" id="IPR013088">
    <property type="entry name" value="Znf_NHR/GATA"/>
</dbReference>
<keyword evidence="9 11" id="KW-0675">Receptor</keyword>
<dbReference type="GO" id="GO:0005634">
    <property type="term" value="C:nucleus"/>
    <property type="evidence" value="ECO:0007669"/>
    <property type="project" value="UniProtKB-SubCell"/>
</dbReference>
<dbReference type="PANTHER" id="PTHR24083">
    <property type="entry name" value="NUCLEAR HORMONE RECEPTOR"/>
    <property type="match status" value="1"/>
</dbReference>
<dbReference type="GO" id="GO:0003700">
    <property type="term" value="F:DNA-binding transcription factor activity"/>
    <property type="evidence" value="ECO:0007669"/>
    <property type="project" value="InterPro"/>
</dbReference>
<evidence type="ECO:0000259" key="14">
    <source>
        <dbReference type="PROSITE" id="PS51030"/>
    </source>
</evidence>
<dbReference type="SUPFAM" id="SSF57716">
    <property type="entry name" value="Glucocorticoid receptor-like (DNA-binding domain)"/>
    <property type="match status" value="1"/>
</dbReference>
<gene>
    <name evidence="16" type="ORF">PMAYCL1PPCAC_02247</name>
</gene>
<dbReference type="InterPro" id="IPR000536">
    <property type="entry name" value="Nucl_hrmn_rcpt_lig-bd"/>
</dbReference>
<evidence type="ECO:0000256" key="1">
    <source>
        <dbReference type="ARBA" id="ARBA00004123"/>
    </source>
</evidence>
<comment type="subcellular location">
    <subcellularLocation>
        <location evidence="1 11">Nucleus</location>
    </subcellularLocation>
</comment>
<evidence type="ECO:0000259" key="15">
    <source>
        <dbReference type="PROSITE" id="PS51843"/>
    </source>
</evidence>
<feature type="region of interest" description="Disordered" evidence="12">
    <location>
        <begin position="69"/>
        <end position="147"/>
    </location>
</feature>
<keyword evidence="13" id="KW-0732">Signal</keyword>
<evidence type="ECO:0000256" key="4">
    <source>
        <dbReference type="ARBA" id="ARBA00022771"/>
    </source>
</evidence>
<evidence type="ECO:0000256" key="9">
    <source>
        <dbReference type="ARBA" id="ARBA00023170"/>
    </source>
</evidence>
<dbReference type="Gene3D" id="3.30.50.10">
    <property type="entry name" value="Erythroid Transcription Factor GATA-1, subunit A"/>
    <property type="match status" value="1"/>
</dbReference>
<keyword evidence="17" id="KW-1185">Reference proteome</keyword>
<keyword evidence="7 11" id="KW-0238">DNA-binding</keyword>
<evidence type="ECO:0000256" key="12">
    <source>
        <dbReference type="SAM" id="MobiDB-lite"/>
    </source>
</evidence>
<evidence type="ECO:0000256" key="5">
    <source>
        <dbReference type="ARBA" id="ARBA00022833"/>
    </source>
</evidence>
<dbReference type="SMART" id="SM00399">
    <property type="entry name" value="ZnF_C4"/>
    <property type="match status" value="1"/>
</dbReference>
<comment type="similarity">
    <text evidence="2 11">Belongs to the nuclear hormone receptor family.</text>
</comment>
<dbReference type="EMBL" id="BTRK01000001">
    <property type="protein sequence ID" value="GMR32052.1"/>
    <property type="molecule type" value="Genomic_DNA"/>
</dbReference>
<evidence type="ECO:0000256" key="13">
    <source>
        <dbReference type="SAM" id="SignalP"/>
    </source>
</evidence>
<dbReference type="PROSITE" id="PS51843">
    <property type="entry name" value="NR_LBD"/>
    <property type="match status" value="1"/>
</dbReference>
<dbReference type="InterPro" id="IPR049636">
    <property type="entry name" value="HNF4-like_DBD"/>
</dbReference>
<keyword evidence="8 11" id="KW-0804">Transcription</keyword>
<feature type="domain" description="NR LBD" evidence="15">
    <location>
        <begin position="284"/>
        <end position="521"/>
    </location>
</feature>
<dbReference type="PROSITE" id="PS00031">
    <property type="entry name" value="NUCLEAR_REC_DBD_1"/>
    <property type="match status" value="1"/>
</dbReference>
<keyword evidence="5 11" id="KW-0862">Zinc</keyword>
<sequence length="527" mass="58584">MFIVSPSLTVSIILRSLILPSGGLSLPHSSSRMGPGGPLSPSSLISHPLHTLDQNTIALQTQSLSSVLEGGVGGVSMPPSTSCPSATTPSPSQQPNSAHSNEDGTSTPIGGAGSAFHTPHSSSRHHHADDDDDMQVYSRSEQDSRGAVRLRIKQERLKTFIPGTPCRVCGDSASGIHYNVESCNGCKTFFRRVVMENRTYSCKESGHCDINKDRRCSCRHCRFKKCLRVGMDVTELNVEQRRKRKARMIYDGAEGSEESEDPLIKLLMGKELKFYTLLTSLSTPLHESIDTALHSDKIFNDVSMYSKAPMGPSDQHNFSTWRAKILSTIAEWAKSFEVFCRLKPEDQYRLYTHSAFANLCLCEAWYTPAKYTDRIVFPDGLVGYRNVAMGAESLKDRSGLMPTVVAVINSILVPIRRMQMTRIEYLLLQAIVFFDPDCVTLSESARNVIGAKRKRLLSSLKNYLDRKSADPIESSCRYGALLLRLTNVQKVAAYKRDTMSTIDTFRLMSPHPLTMELASKYANISFF</sequence>
<dbReference type="InterPro" id="IPR001628">
    <property type="entry name" value="Znf_hrmn_rcpt"/>
</dbReference>
<dbReference type="SUPFAM" id="SSF48508">
    <property type="entry name" value="Nuclear receptor ligand-binding domain"/>
    <property type="match status" value="1"/>
</dbReference>
<dbReference type="SMART" id="SM00430">
    <property type="entry name" value="HOLI"/>
    <property type="match status" value="1"/>
</dbReference>
<dbReference type="PRINTS" id="PR00398">
    <property type="entry name" value="STRDHORMONER"/>
</dbReference>
<organism evidence="16 17">
    <name type="scientific">Pristionchus mayeri</name>
    <dbReference type="NCBI Taxonomy" id="1317129"/>
    <lineage>
        <taxon>Eukaryota</taxon>
        <taxon>Metazoa</taxon>
        <taxon>Ecdysozoa</taxon>
        <taxon>Nematoda</taxon>
        <taxon>Chromadorea</taxon>
        <taxon>Rhabditida</taxon>
        <taxon>Rhabditina</taxon>
        <taxon>Diplogasteromorpha</taxon>
        <taxon>Diplogasteroidea</taxon>
        <taxon>Neodiplogasteridae</taxon>
        <taxon>Pristionchus</taxon>
    </lineage>
</organism>
<feature type="chain" id="PRO_5042873798" description="Nuclear receptor" evidence="13">
    <location>
        <begin position="26"/>
        <end position="527"/>
    </location>
</feature>
<feature type="signal peptide" evidence="13">
    <location>
        <begin position="1"/>
        <end position="25"/>
    </location>
</feature>
<evidence type="ECO:0000313" key="16">
    <source>
        <dbReference type="EMBL" id="GMR32052.1"/>
    </source>
</evidence>
<protein>
    <recommendedName>
        <fullName evidence="18">Nuclear receptor</fullName>
    </recommendedName>
</protein>
<dbReference type="CDD" id="cd06960">
    <property type="entry name" value="NR_DBD_HNF4A"/>
    <property type="match status" value="1"/>
</dbReference>
<dbReference type="Gene3D" id="1.10.565.10">
    <property type="entry name" value="Retinoid X Receptor"/>
    <property type="match status" value="1"/>
</dbReference>
<dbReference type="CDD" id="cd06157">
    <property type="entry name" value="NR_LBD"/>
    <property type="match status" value="1"/>
</dbReference>
<dbReference type="Proteomes" id="UP001328107">
    <property type="component" value="Unassembled WGS sequence"/>
</dbReference>
<evidence type="ECO:0000256" key="2">
    <source>
        <dbReference type="ARBA" id="ARBA00005993"/>
    </source>
</evidence>
<dbReference type="Pfam" id="PF00105">
    <property type="entry name" value="zf-C4"/>
    <property type="match status" value="1"/>
</dbReference>
<dbReference type="InterPro" id="IPR035500">
    <property type="entry name" value="NHR-like_dom_sf"/>
</dbReference>